<feature type="region of interest" description="Disordered" evidence="1">
    <location>
        <begin position="1"/>
        <end position="22"/>
    </location>
</feature>
<feature type="region of interest" description="Disordered" evidence="1">
    <location>
        <begin position="104"/>
        <end position="143"/>
    </location>
</feature>
<dbReference type="OrthoDB" id="3066311at2759"/>
<comment type="caution">
    <text evidence="2">The sequence shown here is derived from an EMBL/GenBank/DDBJ whole genome shotgun (WGS) entry which is preliminary data.</text>
</comment>
<feature type="compositionally biased region" description="Low complexity" evidence="1">
    <location>
        <begin position="368"/>
        <end position="388"/>
    </location>
</feature>
<protein>
    <submittedName>
        <fullName evidence="2">Uncharacterized protein</fullName>
    </submittedName>
</protein>
<feature type="region of interest" description="Disordered" evidence="1">
    <location>
        <begin position="337"/>
        <end position="394"/>
    </location>
</feature>
<evidence type="ECO:0000313" key="2">
    <source>
        <dbReference type="EMBL" id="KAF5324911.1"/>
    </source>
</evidence>
<gene>
    <name evidence="2" type="ORF">D9611_004374</name>
</gene>
<feature type="compositionally biased region" description="Polar residues" evidence="1">
    <location>
        <begin position="296"/>
        <end position="305"/>
    </location>
</feature>
<organism evidence="2 3">
    <name type="scientific">Ephemerocybe angulata</name>
    <dbReference type="NCBI Taxonomy" id="980116"/>
    <lineage>
        <taxon>Eukaryota</taxon>
        <taxon>Fungi</taxon>
        <taxon>Dikarya</taxon>
        <taxon>Basidiomycota</taxon>
        <taxon>Agaricomycotina</taxon>
        <taxon>Agaricomycetes</taxon>
        <taxon>Agaricomycetidae</taxon>
        <taxon>Agaricales</taxon>
        <taxon>Agaricineae</taxon>
        <taxon>Psathyrellaceae</taxon>
        <taxon>Ephemerocybe</taxon>
    </lineage>
</organism>
<reference evidence="2 3" key="1">
    <citation type="journal article" date="2020" name="ISME J.">
        <title>Uncovering the hidden diversity of litter-decomposition mechanisms in mushroom-forming fungi.</title>
        <authorList>
            <person name="Floudas D."/>
            <person name="Bentzer J."/>
            <person name="Ahren D."/>
            <person name="Johansson T."/>
            <person name="Persson P."/>
            <person name="Tunlid A."/>
        </authorList>
    </citation>
    <scope>NUCLEOTIDE SEQUENCE [LARGE SCALE GENOMIC DNA]</scope>
    <source>
        <strain evidence="2 3">CBS 175.51</strain>
    </source>
</reference>
<feature type="compositionally biased region" description="Polar residues" evidence="1">
    <location>
        <begin position="353"/>
        <end position="362"/>
    </location>
</feature>
<accession>A0A8H5F5Z3</accession>
<evidence type="ECO:0000256" key="1">
    <source>
        <dbReference type="SAM" id="MobiDB-lite"/>
    </source>
</evidence>
<feature type="compositionally biased region" description="Low complexity" evidence="1">
    <location>
        <begin position="273"/>
        <end position="288"/>
    </location>
</feature>
<sequence>MSQADDPQPAEGPQMPNVFVVPPEEDDIPSWCCFNAALPLEQQIRRSEDLERDIDVFDPTVAYDDDITAMDAALARRSMETRSIVETLMARDYNIDHAAIDSDSDLEWDSENEQQPHSGGEHQPHSPRRTASTSDVGNDSDVIEVVKVSRRKRDMGELDQYRAPSTGLNRAGTFKERATKALRSFTGTFRSSSSSSKSRVQDNLPPRPSSSMSMQVRKEENKQTLPRPGARMGRRFPQLFTAPSAKSQPLAVSDEQSVPHPAGPSPSEPVMPSRSTSSSVGRSSFVSFETEGRRSSLYQESMTSDTHSRAASPGFSTNSQSKKRFSKLNIQKMFSFSSNSNITPHDEEPFTESAVSGRTTPTLKRKSSSLPSTSSESSGPQTPTSTEESPARLPTIRSTIIYDEDGRSPQFDFGDFDTAGLDILPPSLSSTSQKIQATALSKISTDTTDTFSFTSSPATRKSGLGLDDDAGDGDISFEMRLDSLHFDDISFDADHFRADFN</sequence>
<feature type="region of interest" description="Disordered" evidence="1">
    <location>
        <begin position="185"/>
        <end position="323"/>
    </location>
</feature>
<evidence type="ECO:0000313" key="3">
    <source>
        <dbReference type="Proteomes" id="UP000541558"/>
    </source>
</evidence>
<dbReference type="Proteomes" id="UP000541558">
    <property type="component" value="Unassembled WGS sequence"/>
</dbReference>
<name>A0A8H5F5Z3_9AGAR</name>
<dbReference type="AlphaFoldDB" id="A0A8H5F5Z3"/>
<keyword evidence="3" id="KW-1185">Reference proteome</keyword>
<proteinExistence type="predicted"/>
<dbReference type="EMBL" id="JAACJK010000164">
    <property type="protein sequence ID" value="KAF5324911.1"/>
    <property type="molecule type" value="Genomic_DNA"/>
</dbReference>